<evidence type="ECO:0000313" key="4">
    <source>
        <dbReference type="Proteomes" id="UP001153069"/>
    </source>
</evidence>
<keyword evidence="4" id="KW-1185">Reference proteome</keyword>
<accession>A0A9N8DZ96</accession>
<dbReference type="OrthoDB" id="538223at2759"/>
<keyword evidence="1" id="KW-0472">Membrane</keyword>
<dbReference type="Proteomes" id="UP001153069">
    <property type="component" value="Unassembled WGS sequence"/>
</dbReference>
<dbReference type="AlphaFoldDB" id="A0A9N8DZ96"/>
<evidence type="ECO:0000256" key="1">
    <source>
        <dbReference type="SAM" id="Phobius"/>
    </source>
</evidence>
<evidence type="ECO:0000256" key="2">
    <source>
        <dbReference type="SAM" id="SignalP"/>
    </source>
</evidence>
<keyword evidence="1" id="KW-0812">Transmembrane</keyword>
<evidence type="ECO:0000313" key="3">
    <source>
        <dbReference type="EMBL" id="CAB9511035.1"/>
    </source>
</evidence>
<keyword evidence="1" id="KW-1133">Transmembrane helix</keyword>
<organism evidence="3 4">
    <name type="scientific">Seminavis robusta</name>
    <dbReference type="NCBI Taxonomy" id="568900"/>
    <lineage>
        <taxon>Eukaryota</taxon>
        <taxon>Sar</taxon>
        <taxon>Stramenopiles</taxon>
        <taxon>Ochrophyta</taxon>
        <taxon>Bacillariophyta</taxon>
        <taxon>Bacillariophyceae</taxon>
        <taxon>Bacillariophycidae</taxon>
        <taxon>Naviculales</taxon>
        <taxon>Naviculaceae</taxon>
        <taxon>Seminavis</taxon>
    </lineage>
</organism>
<keyword evidence="2" id="KW-0732">Signal</keyword>
<comment type="caution">
    <text evidence="3">The sequence shown here is derived from an EMBL/GenBank/DDBJ whole genome shotgun (WGS) entry which is preliminary data.</text>
</comment>
<proteinExistence type="predicted"/>
<gene>
    <name evidence="3" type="ORF">SEMRO_464_G148470.1</name>
</gene>
<feature type="transmembrane region" description="Helical" evidence="1">
    <location>
        <begin position="132"/>
        <end position="151"/>
    </location>
</feature>
<reference evidence="3" key="1">
    <citation type="submission" date="2020-06" db="EMBL/GenBank/DDBJ databases">
        <authorList>
            <consortium name="Plant Systems Biology data submission"/>
        </authorList>
    </citation>
    <scope>NUCLEOTIDE SEQUENCE</scope>
    <source>
        <strain evidence="3">D6</strain>
    </source>
</reference>
<feature type="signal peptide" evidence="2">
    <location>
        <begin position="1"/>
        <end position="27"/>
    </location>
</feature>
<feature type="chain" id="PRO_5040424583" evidence="2">
    <location>
        <begin position="28"/>
        <end position="167"/>
    </location>
</feature>
<protein>
    <submittedName>
        <fullName evidence="3">Uncharacterized protein</fullName>
    </submittedName>
</protein>
<dbReference type="EMBL" id="CAICTM010000463">
    <property type="protein sequence ID" value="CAB9511035.1"/>
    <property type="molecule type" value="Genomic_DNA"/>
</dbReference>
<name>A0A9N8DZ96_9STRA</name>
<sequence length="167" mass="18065">MTMASYKTKMASSVLLLVLLFGVSVEAFSPIGGRSLSTRTASKNLIPCSSTKRDDEFPTDDSDLSVDWDAEWKKVMEKEKAGEPIERPGKDFYKSEAEITAIRAANKASTEVQKISSKVPSPPSMSSLTGDWRFWIGILALISIGSAVLSAQGPSYTPIAGGDSYYI</sequence>